<dbReference type="AlphaFoldDB" id="A0A126PW57"/>
<dbReference type="OrthoDB" id="6330442at2"/>
<name>A0A126PW57_ALTMA</name>
<reference evidence="1 2" key="1">
    <citation type="submission" date="2015-12" db="EMBL/GenBank/DDBJ databases">
        <authorList>
            <person name="Shamseldin A."/>
            <person name="Moawad H."/>
            <person name="Abd El-Rahim W.M."/>
            <person name="Sadowsky M.J."/>
        </authorList>
    </citation>
    <scope>NUCLEOTIDE SEQUENCE [LARGE SCALE GENOMIC DNA]</scope>
    <source>
        <strain evidence="1 2">D7</strain>
    </source>
</reference>
<dbReference type="EMBL" id="CP014323">
    <property type="protein sequence ID" value="AMJ97040.1"/>
    <property type="molecule type" value="Genomic_DNA"/>
</dbReference>
<dbReference type="RefSeq" id="WP_061094074.1">
    <property type="nucleotide sequence ID" value="NZ_CP014323.1"/>
</dbReference>
<evidence type="ECO:0000313" key="1">
    <source>
        <dbReference type="EMBL" id="AMJ97040.1"/>
    </source>
</evidence>
<gene>
    <name evidence="1" type="ORF">AVL55_01965</name>
</gene>
<accession>A0A126PW57</accession>
<protein>
    <submittedName>
        <fullName evidence="1">Uncharacterized protein</fullName>
    </submittedName>
</protein>
<proteinExistence type="predicted"/>
<evidence type="ECO:0000313" key="2">
    <source>
        <dbReference type="Proteomes" id="UP000063991"/>
    </source>
</evidence>
<organism evidence="1 2">
    <name type="scientific">Alteromonas macleodii</name>
    <name type="common">Pseudoalteromonas macleodii</name>
    <dbReference type="NCBI Taxonomy" id="28108"/>
    <lineage>
        <taxon>Bacteria</taxon>
        <taxon>Pseudomonadati</taxon>
        <taxon>Pseudomonadota</taxon>
        <taxon>Gammaproteobacteria</taxon>
        <taxon>Alteromonadales</taxon>
        <taxon>Alteromonadaceae</taxon>
        <taxon>Alteromonas/Salinimonas group</taxon>
        <taxon>Alteromonas</taxon>
    </lineage>
</organism>
<sequence length="175" mass="20190">MAKPLIFITVFLMLCMIIFASWKTFETLSHFNDKNNELSFMGSSGWQWHNKSQGLQIKRVDGYLPALRKVSKSKEYASLITITESGSYRGFVFFDQDCEEGAIVSEKVTYADTKSPQIEVLHCLHGKLVYMKNWPAAPTERWRGRVGNFEFNESLNEWDFTPLQKAYLKSVAELI</sequence>
<dbReference type="Proteomes" id="UP000063991">
    <property type="component" value="Chromosome"/>
</dbReference>